<evidence type="ECO:0000313" key="4">
    <source>
        <dbReference type="RefSeq" id="XP_014508866.2"/>
    </source>
</evidence>
<dbReference type="GO" id="GO:0032934">
    <property type="term" value="F:sterol binding"/>
    <property type="evidence" value="ECO:0007669"/>
    <property type="project" value="TreeGrafter"/>
</dbReference>
<sequence length="189" mass="21376">MDTTGKRKKDGKTVKEAHEHLKVGNEERIHVYYAHGQDNSNFVRRCYWLLDNKLQKMQIVVMIILDLTSVMAILGIQLNAVSIVNLIMAIGIVVEFCVHIVHAFTVSLGDRNQRAKTALCTMGASVFRCITSRCTWPWLSLATVSILRSLESKHTNQLCSISHCDSNSLLNEASLLKRVMMSKGLFQWK</sequence>
<feature type="domain" description="CG-1" evidence="2">
    <location>
        <begin position="1"/>
        <end position="73"/>
    </location>
</feature>
<dbReference type="OrthoDB" id="407555at2759"/>
<dbReference type="GO" id="GO:0015918">
    <property type="term" value="P:sterol transport"/>
    <property type="evidence" value="ECO:0007669"/>
    <property type="project" value="TreeGrafter"/>
</dbReference>
<accession>A0A1S3US28</accession>
<feature type="transmembrane region" description="Helical" evidence="1">
    <location>
        <begin position="59"/>
        <end position="80"/>
    </location>
</feature>
<evidence type="ECO:0000313" key="3">
    <source>
        <dbReference type="Proteomes" id="UP000087766"/>
    </source>
</evidence>
<dbReference type="GeneID" id="106768308"/>
<dbReference type="Proteomes" id="UP000087766">
    <property type="component" value="Chromosome 7"/>
</dbReference>
<dbReference type="KEGG" id="vra:106768308"/>
<feature type="transmembrane region" description="Helical" evidence="1">
    <location>
        <begin position="86"/>
        <end position="106"/>
    </location>
</feature>
<reference evidence="3" key="1">
    <citation type="journal article" date="2014" name="Nat. Commun.">
        <title>Genome sequence of mungbean and insights into evolution within Vigna species.</title>
        <authorList>
            <person name="Kang Y.J."/>
            <person name="Kim S.K."/>
            <person name="Kim M.Y."/>
            <person name="Lestari P."/>
            <person name="Kim K.H."/>
            <person name="Ha B.K."/>
            <person name="Jun T.H."/>
            <person name="Hwang W.J."/>
            <person name="Lee T."/>
            <person name="Lee J."/>
            <person name="Shim S."/>
            <person name="Yoon M.Y."/>
            <person name="Jang Y.E."/>
            <person name="Han K.S."/>
            <person name="Taeprayoon P."/>
            <person name="Yoon N."/>
            <person name="Somta P."/>
            <person name="Tanya P."/>
            <person name="Kim K.S."/>
            <person name="Gwag J.G."/>
            <person name="Moon J.K."/>
            <person name="Lee Y.H."/>
            <person name="Park B.S."/>
            <person name="Bombarely A."/>
            <person name="Doyle J.J."/>
            <person name="Jackson S.A."/>
            <person name="Schafleitner R."/>
            <person name="Srinives P."/>
            <person name="Varshney R.K."/>
            <person name="Lee S.H."/>
        </authorList>
    </citation>
    <scope>NUCLEOTIDE SEQUENCE [LARGE SCALE GENOMIC DNA]</scope>
    <source>
        <strain evidence="3">cv. VC1973A</strain>
    </source>
</reference>
<evidence type="ECO:0000256" key="1">
    <source>
        <dbReference type="SAM" id="Phobius"/>
    </source>
</evidence>
<keyword evidence="1" id="KW-0812">Transmembrane</keyword>
<dbReference type="STRING" id="3916.A0A1S3US28"/>
<organism evidence="3 4">
    <name type="scientific">Vigna radiata var. radiata</name>
    <name type="common">Mung bean</name>
    <name type="synonym">Phaseolus aureus</name>
    <dbReference type="NCBI Taxonomy" id="3916"/>
    <lineage>
        <taxon>Eukaryota</taxon>
        <taxon>Viridiplantae</taxon>
        <taxon>Streptophyta</taxon>
        <taxon>Embryophyta</taxon>
        <taxon>Tracheophyta</taxon>
        <taxon>Spermatophyta</taxon>
        <taxon>Magnoliopsida</taxon>
        <taxon>eudicotyledons</taxon>
        <taxon>Gunneridae</taxon>
        <taxon>Pentapetalae</taxon>
        <taxon>rosids</taxon>
        <taxon>fabids</taxon>
        <taxon>Fabales</taxon>
        <taxon>Fabaceae</taxon>
        <taxon>Papilionoideae</taxon>
        <taxon>50 kb inversion clade</taxon>
        <taxon>NPAAA clade</taxon>
        <taxon>indigoferoid/millettioid clade</taxon>
        <taxon>Phaseoleae</taxon>
        <taxon>Vigna</taxon>
    </lineage>
</organism>
<dbReference type="RefSeq" id="XP_014508866.2">
    <property type="nucleotide sequence ID" value="XM_014653380.2"/>
</dbReference>
<dbReference type="Pfam" id="PF03859">
    <property type="entry name" value="CG-1"/>
    <property type="match status" value="1"/>
</dbReference>
<dbReference type="Gene3D" id="1.20.1640.10">
    <property type="entry name" value="Multidrug efflux transporter AcrB transmembrane domain"/>
    <property type="match status" value="1"/>
</dbReference>
<dbReference type="AlphaFoldDB" id="A0A1S3US28"/>
<gene>
    <name evidence="4" type="primary">LOC106768308</name>
</gene>
<dbReference type="PROSITE" id="PS51437">
    <property type="entry name" value="CG_1"/>
    <property type="match status" value="1"/>
</dbReference>
<dbReference type="SMART" id="SM01076">
    <property type="entry name" value="CG-1"/>
    <property type="match status" value="1"/>
</dbReference>
<dbReference type="PANTHER" id="PTHR45727:SF8">
    <property type="entry name" value="PATCHED FAMILY PROTEIN"/>
    <property type="match status" value="1"/>
</dbReference>
<dbReference type="SUPFAM" id="SSF82866">
    <property type="entry name" value="Multidrug efflux transporter AcrB transmembrane domain"/>
    <property type="match status" value="1"/>
</dbReference>
<dbReference type="GO" id="GO:0003677">
    <property type="term" value="F:DNA binding"/>
    <property type="evidence" value="ECO:0007669"/>
    <property type="project" value="InterPro"/>
</dbReference>
<dbReference type="GO" id="GO:0016020">
    <property type="term" value="C:membrane"/>
    <property type="evidence" value="ECO:0007669"/>
    <property type="project" value="TreeGrafter"/>
</dbReference>
<reference evidence="4" key="2">
    <citation type="submission" date="2025-08" db="UniProtKB">
        <authorList>
            <consortium name="RefSeq"/>
        </authorList>
    </citation>
    <scope>IDENTIFICATION</scope>
    <source>
        <tissue evidence="4">Leaf</tissue>
    </source>
</reference>
<name>A0A1S3US28_VIGRR</name>
<keyword evidence="3" id="KW-1185">Reference proteome</keyword>
<protein>
    <submittedName>
        <fullName evidence="4">Uncharacterized protein LOC106768308</fullName>
    </submittedName>
</protein>
<keyword evidence="1" id="KW-0472">Membrane</keyword>
<proteinExistence type="predicted"/>
<dbReference type="PANTHER" id="PTHR45727">
    <property type="entry name" value="NPC INTRACELLULAR CHOLESTEROL TRANSPORTER 1"/>
    <property type="match status" value="1"/>
</dbReference>
<evidence type="ECO:0000259" key="2">
    <source>
        <dbReference type="PROSITE" id="PS51437"/>
    </source>
</evidence>
<keyword evidence="1" id="KW-1133">Transmembrane helix</keyword>
<dbReference type="InterPro" id="IPR005559">
    <property type="entry name" value="CG-1_dom"/>
</dbReference>